<protein>
    <recommendedName>
        <fullName evidence="2">Aminoglycoside phosphotransferase domain-containing protein</fullName>
    </recommendedName>
</protein>
<dbReference type="Gene3D" id="3.30.200.20">
    <property type="entry name" value="Phosphorylase Kinase, domain 1"/>
    <property type="match status" value="1"/>
</dbReference>
<gene>
    <name evidence="3" type="ORF">A2693_03000</name>
</gene>
<dbReference type="InterPro" id="IPR002575">
    <property type="entry name" value="Aminoglycoside_PTrfase"/>
</dbReference>
<feature type="domain" description="Aminoglycoside phosphotransferase" evidence="2">
    <location>
        <begin position="41"/>
        <end position="242"/>
    </location>
</feature>
<dbReference type="Proteomes" id="UP000178577">
    <property type="component" value="Unassembled WGS sequence"/>
</dbReference>
<evidence type="ECO:0000313" key="4">
    <source>
        <dbReference type="Proteomes" id="UP000178577"/>
    </source>
</evidence>
<name>A0A1F5G6U5_9BACT</name>
<organism evidence="3 4">
    <name type="scientific">Candidatus Curtissbacteria bacterium RIFCSPHIGHO2_01_FULL_40_12</name>
    <dbReference type="NCBI Taxonomy" id="1797710"/>
    <lineage>
        <taxon>Bacteria</taxon>
        <taxon>Candidatus Curtissiibacteriota</taxon>
    </lineage>
</organism>
<evidence type="ECO:0000259" key="2">
    <source>
        <dbReference type="Pfam" id="PF01636"/>
    </source>
</evidence>
<evidence type="ECO:0000313" key="3">
    <source>
        <dbReference type="EMBL" id="OGD87535.1"/>
    </source>
</evidence>
<dbReference type="Pfam" id="PF01636">
    <property type="entry name" value="APH"/>
    <property type="match status" value="1"/>
</dbReference>
<dbReference type="PANTHER" id="PTHR21064">
    <property type="entry name" value="AMINOGLYCOSIDE PHOSPHOTRANSFERASE DOMAIN-CONTAINING PROTEIN-RELATED"/>
    <property type="match status" value="1"/>
</dbReference>
<dbReference type="Gene3D" id="3.90.1200.10">
    <property type="match status" value="1"/>
</dbReference>
<comment type="caution">
    <text evidence="3">The sequence shown here is derived from an EMBL/GenBank/DDBJ whole genome shotgun (WGS) entry which is preliminary data.</text>
</comment>
<dbReference type="EMBL" id="MFAY01000057">
    <property type="protein sequence ID" value="OGD87535.1"/>
    <property type="molecule type" value="Genomic_DNA"/>
</dbReference>
<dbReference type="AlphaFoldDB" id="A0A1F5G6U5"/>
<evidence type="ECO:0000256" key="1">
    <source>
        <dbReference type="ARBA" id="ARBA00038240"/>
    </source>
</evidence>
<sequence length="314" mass="35970">MPNLNTDIENLLSRTNLTSPFGEFLKKLEEEVPRLGKIRNLQPILEGYEDANFILESDLGRLVLKIFTKERSPKNNKDYVRILEESAKIGVPVPKLIFYGKISSASFIITEFFEGENFENGTPMLSDIIAITAYLSKLNTLNFPVDELYDSWGNKNLLKEYEKSRNNLTSQQDKLIAPIVEGFKKVDFSKFQKAVIHGDLQRKHVLKSGKGKYCILDFGCMSNDSKVIELSTFLAWFCLQEDTWEQREEIIDKVINNYASIHQLSSQETASIPTLIKASYAAYFLRTSILIKEGDTSEETKEWHEKSNKLLISM</sequence>
<accession>A0A1F5G6U5</accession>
<proteinExistence type="inferred from homology"/>
<dbReference type="InterPro" id="IPR050249">
    <property type="entry name" value="Pseudomonas-type_ThrB"/>
</dbReference>
<dbReference type="GO" id="GO:0019202">
    <property type="term" value="F:amino acid kinase activity"/>
    <property type="evidence" value="ECO:0007669"/>
    <property type="project" value="TreeGrafter"/>
</dbReference>
<comment type="similarity">
    <text evidence="1">Belongs to the pseudomonas-type ThrB family.</text>
</comment>
<dbReference type="InterPro" id="IPR011009">
    <property type="entry name" value="Kinase-like_dom_sf"/>
</dbReference>
<dbReference type="PANTHER" id="PTHR21064:SF6">
    <property type="entry name" value="AMINOGLYCOSIDE PHOSPHOTRANSFERASE DOMAIN-CONTAINING PROTEIN"/>
    <property type="match status" value="1"/>
</dbReference>
<reference evidence="3 4" key="1">
    <citation type="journal article" date="2016" name="Nat. Commun.">
        <title>Thousands of microbial genomes shed light on interconnected biogeochemical processes in an aquifer system.</title>
        <authorList>
            <person name="Anantharaman K."/>
            <person name="Brown C.T."/>
            <person name="Hug L.A."/>
            <person name="Sharon I."/>
            <person name="Castelle C.J."/>
            <person name="Probst A.J."/>
            <person name="Thomas B.C."/>
            <person name="Singh A."/>
            <person name="Wilkins M.J."/>
            <person name="Karaoz U."/>
            <person name="Brodie E.L."/>
            <person name="Williams K.H."/>
            <person name="Hubbard S.S."/>
            <person name="Banfield J.F."/>
        </authorList>
    </citation>
    <scope>NUCLEOTIDE SEQUENCE [LARGE SCALE GENOMIC DNA]</scope>
</reference>
<dbReference type="SUPFAM" id="SSF56112">
    <property type="entry name" value="Protein kinase-like (PK-like)"/>
    <property type="match status" value="1"/>
</dbReference>